<protein>
    <recommendedName>
        <fullName evidence="2">DUF8173 domain-containing protein</fullName>
    </recommendedName>
</protein>
<feature type="transmembrane region" description="Helical" evidence="1">
    <location>
        <begin position="155"/>
        <end position="173"/>
    </location>
</feature>
<evidence type="ECO:0000313" key="4">
    <source>
        <dbReference type="Proteomes" id="UP000198848"/>
    </source>
</evidence>
<keyword evidence="4" id="KW-1185">Reference proteome</keyword>
<evidence type="ECO:0000313" key="3">
    <source>
        <dbReference type="EMBL" id="SDR39403.1"/>
    </source>
</evidence>
<sequence>MSAGLAVFVLAVVLSSASVAGLDTTNVVSGPWYLESITAAGWTAAICGFLLIVAEPETRTVTNRVLVDPVVSLLCGLSILIAVVGVELFQLIPVVGSAFVALLQFGYVAAVLLTAGFGFLAIGRLAGDDWRVAFPVAVVVAAVLAAVPWGELVALALAVLGMGAFVVQIGRAGRPRSSR</sequence>
<dbReference type="STRING" id="1095778.SAMN04489842_3675"/>
<dbReference type="AlphaFoldDB" id="A0A1H1IP20"/>
<feature type="transmembrane region" description="Helical" evidence="1">
    <location>
        <begin position="98"/>
        <end position="120"/>
    </location>
</feature>
<proteinExistence type="predicted"/>
<feature type="transmembrane region" description="Helical" evidence="1">
    <location>
        <begin position="65"/>
        <end position="86"/>
    </location>
</feature>
<dbReference type="Proteomes" id="UP000198848">
    <property type="component" value="Unassembled WGS sequence"/>
</dbReference>
<reference evidence="4" key="1">
    <citation type="submission" date="2016-10" db="EMBL/GenBank/DDBJ databases">
        <authorList>
            <person name="Varghese N."/>
            <person name="Submissions S."/>
        </authorList>
    </citation>
    <scope>NUCLEOTIDE SEQUENCE [LARGE SCALE GENOMIC DNA]</scope>
    <source>
        <strain evidence="4">DSM 24767</strain>
    </source>
</reference>
<dbReference type="InterPro" id="IPR058486">
    <property type="entry name" value="DUF8173"/>
</dbReference>
<feature type="domain" description="DUF8173" evidence="2">
    <location>
        <begin position="2"/>
        <end position="168"/>
    </location>
</feature>
<keyword evidence="1" id="KW-0812">Transmembrane</keyword>
<dbReference type="RefSeq" id="WP_090385053.1">
    <property type="nucleotide sequence ID" value="NZ_FNLC01000005.1"/>
</dbReference>
<keyword evidence="1" id="KW-1133">Transmembrane helix</keyword>
<feature type="transmembrane region" description="Helical" evidence="1">
    <location>
        <begin position="31"/>
        <end position="53"/>
    </location>
</feature>
<dbReference type="OrthoDB" id="384413at2157"/>
<dbReference type="EMBL" id="FNLC01000005">
    <property type="protein sequence ID" value="SDR39403.1"/>
    <property type="molecule type" value="Genomic_DNA"/>
</dbReference>
<organism evidence="3 4">
    <name type="scientific">Natronobacterium texcoconense</name>
    <dbReference type="NCBI Taxonomy" id="1095778"/>
    <lineage>
        <taxon>Archaea</taxon>
        <taxon>Methanobacteriati</taxon>
        <taxon>Methanobacteriota</taxon>
        <taxon>Stenosarchaea group</taxon>
        <taxon>Halobacteria</taxon>
        <taxon>Halobacteriales</taxon>
        <taxon>Natrialbaceae</taxon>
        <taxon>Natronobacterium</taxon>
    </lineage>
</organism>
<keyword evidence="1" id="KW-0472">Membrane</keyword>
<accession>A0A1H1IP20</accession>
<evidence type="ECO:0000256" key="1">
    <source>
        <dbReference type="SAM" id="Phobius"/>
    </source>
</evidence>
<gene>
    <name evidence="3" type="ORF">SAMN04489842_3675</name>
</gene>
<dbReference type="Pfam" id="PF26514">
    <property type="entry name" value="DUF8173"/>
    <property type="match status" value="1"/>
</dbReference>
<evidence type="ECO:0000259" key="2">
    <source>
        <dbReference type="Pfam" id="PF26514"/>
    </source>
</evidence>
<name>A0A1H1IP20_NATTX</name>
<feature type="transmembrane region" description="Helical" evidence="1">
    <location>
        <begin position="132"/>
        <end position="149"/>
    </location>
</feature>